<proteinExistence type="predicted"/>
<dbReference type="KEGG" id="acan:ACA1_393020"/>
<accession>L8H2Q6</accession>
<organism evidence="2 3">
    <name type="scientific">Acanthamoeba castellanii (strain ATCC 30010 / Neff)</name>
    <dbReference type="NCBI Taxonomy" id="1257118"/>
    <lineage>
        <taxon>Eukaryota</taxon>
        <taxon>Amoebozoa</taxon>
        <taxon>Discosea</taxon>
        <taxon>Longamoebia</taxon>
        <taxon>Centramoebida</taxon>
        <taxon>Acanthamoebidae</taxon>
        <taxon>Acanthamoeba</taxon>
    </lineage>
</organism>
<keyword evidence="1" id="KW-0732">Signal</keyword>
<dbReference type="RefSeq" id="XP_004340699.1">
    <property type="nucleotide sequence ID" value="XM_004340651.1"/>
</dbReference>
<evidence type="ECO:0000256" key="1">
    <source>
        <dbReference type="SAM" id="SignalP"/>
    </source>
</evidence>
<keyword evidence="3" id="KW-1185">Reference proteome</keyword>
<reference evidence="2 3" key="1">
    <citation type="journal article" date="2013" name="Genome Biol.">
        <title>Genome of Acanthamoeba castellanii highlights extensive lateral gene transfer and early evolution of tyrosine kinase signaling.</title>
        <authorList>
            <person name="Clarke M."/>
            <person name="Lohan A.J."/>
            <person name="Liu B."/>
            <person name="Lagkouvardos I."/>
            <person name="Roy S."/>
            <person name="Zafar N."/>
            <person name="Bertelli C."/>
            <person name="Schilde C."/>
            <person name="Kianianmomeni A."/>
            <person name="Burglin T.R."/>
            <person name="Frech C."/>
            <person name="Turcotte B."/>
            <person name="Kopec K.O."/>
            <person name="Synnott J.M."/>
            <person name="Choo C."/>
            <person name="Paponov I."/>
            <person name="Finkler A."/>
            <person name="Soon Heng Tan C."/>
            <person name="Hutchins A.P."/>
            <person name="Weinmeier T."/>
            <person name="Rattei T."/>
            <person name="Chu J.S."/>
            <person name="Gimenez G."/>
            <person name="Irimia M."/>
            <person name="Rigden D.J."/>
            <person name="Fitzpatrick D.A."/>
            <person name="Lorenzo-Morales J."/>
            <person name="Bateman A."/>
            <person name="Chiu C.H."/>
            <person name="Tang P."/>
            <person name="Hegemann P."/>
            <person name="Fromm H."/>
            <person name="Raoult D."/>
            <person name="Greub G."/>
            <person name="Miranda-Saavedra D."/>
            <person name="Chen N."/>
            <person name="Nash P."/>
            <person name="Ginger M.L."/>
            <person name="Horn M."/>
            <person name="Schaap P."/>
            <person name="Caler L."/>
            <person name="Loftus B."/>
        </authorList>
    </citation>
    <scope>NUCLEOTIDE SEQUENCE [LARGE SCALE GENOMIC DNA]</scope>
    <source>
        <strain evidence="2 3">Neff</strain>
    </source>
</reference>
<dbReference type="GeneID" id="14919440"/>
<dbReference type="Proteomes" id="UP000011083">
    <property type="component" value="Unassembled WGS sequence"/>
</dbReference>
<protein>
    <submittedName>
        <fullName evidence="2">Uncharacterized protein</fullName>
    </submittedName>
</protein>
<feature type="signal peptide" evidence="1">
    <location>
        <begin position="1"/>
        <end position="23"/>
    </location>
</feature>
<evidence type="ECO:0000313" key="3">
    <source>
        <dbReference type="Proteomes" id="UP000011083"/>
    </source>
</evidence>
<sequence>MQTTKFVVFALLVCLFFVAAAFAQNANRPGQNAETDFEFNQNHFNGIKNAVREGSRGGDSRGSGRDVDIDIDIQHLKIEFEKNFFILIKKGY</sequence>
<dbReference type="AlphaFoldDB" id="L8H2Q6"/>
<dbReference type="EMBL" id="KB007948">
    <property type="protein sequence ID" value="ELR18656.1"/>
    <property type="molecule type" value="Genomic_DNA"/>
</dbReference>
<name>L8H2Q6_ACACF</name>
<feature type="chain" id="PRO_5003990098" evidence="1">
    <location>
        <begin position="24"/>
        <end position="92"/>
    </location>
</feature>
<dbReference type="VEuPathDB" id="AmoebaDB:ACA1_393020"/>
<evidence type="ECO:0000313" key="2">
    <source>
        <dbReference type="EMBL" id="ELR18656.1"/>
    </source>
</evidence>
<gene>
    <name evidence="2" type="ORF">ACA1_393020</name>
</gene>